<keyword evidence="1 3" id="KW-0808">Transferase</keyword>
<evidence type="ECO:0000313" key="3">
    <source>
        <dbReference type="EMBL" id="QLQ40533.2"/>
    </source>
</evidence>
<dbReference type="Gene3D" id="3.30.1540.10">
    <property type="entry name" value="formyl-coa transferase, domain 3"/>
    <property type="match status" value="1"/>
</dbReference>
<dbReference type="EC" id="2.8.3.-" evidence="3"/>
<dbReference type="KEGG" id="mfeu:H1D33_25455"/>
<organism evidence="3 4">
    <name type="scientific">Micromonospora robiginosa</name>
    <dbReference type="NCBI Taxonomy" id="2749844"/>
    <lineage>
        <taxon>Bacteria</taxon>
        <taxon>Bacillati</taxon>
        <taxon>Actinomycetota</taxon>
        <taxon>Actinomycetes</taxon>
        <taxon>Micromonosporales</taxon>
        <taxon>Micromonosporaceae</taxon>
        <taxon>Micromonospora</taxon>
    </lineage>
</organism>
<evidence type="ECO:0000313" key="4">
    <source>
        <dbReference type="Proteomes" id="UP000510844"/>
    </source>
</evidence>
<dbReference type="InterPro" id="IPR023606">
    <property type="entry name" value="CoA-Trfase_III_dom_1_sf"/>
</dbReference>
<dbReference type="GO" id="GO:0008410">
    <property type="term" value="F:CoA-transferase activity"/>
    <property type="evidence" value="ECO:0007669"/>
    <property type="project" value="TreeGrafter"/>
</dbReference>
<feature type="region of interest" description="Disordered" evidence="2">
    <location>
        <begin position="1"/>
        <end position="35"/>
    </location>
</feature>
<dbReference type="Pfam" id="PF02515">
    <property type="entry name" value="CoA_transf_3"/>
    <property type="match status" value="1"/>
</dbReference>
<name>A0A7L6BEY9_9ACTN</name>
<dbReference type="Gene3D" id="3.40.50.10540">
    <property type="entry name" value="Crotonobetainyl-coa:carnitine coa-transferase, domain 1"/>
    <property type="match status" value="1"/>
</dbReference>
<protein>
    <submittedName>
        <fullName evidence="3">CoA transferase</fullName>
        <ecNumber evidence="3">2.8.3.-</ecNumber>
    </submittedName>
</protein>
<feature type="compositionally biased region" description="Basic and acidic residues" evidence="2">
    <location>
        <begin position="1"/>
        <end position="17"/>
    </location>
</feature>
<reference evidence="4" key="1">
    <citation type="submission" date="2020-07" db="EMBL/GenBank/DDBJ databases">
        <title>A new Micromonospora strain with potent antibiotic activity isolated from the microbiome of a mid-Atlantic deep-sea sponge.</title>
        <authorList>
            <person name="Back C.R."/>
            <person name="Stennett H.L."/>
            <person name="Williams S.E."/>
            <person name="Wang L."/>
            <person name="Ojeda Gomez J."/>
            <person name="Abdulle O.M."/>
            <person name="Duffy T."/>
            <person name="Hendry K.R."/>
            <person name="Powell D."/>
            <person name="Stach J.E."/>
            <person name="Essex-Lopresti A.E."/>
            <person name="Willis C.L."/>
            <person name="Curnow P."/>
            <person name="Race P.R."/>
        </authorList>
    </citation>
    <scope>NUCLEOTIDE SEQUENCE [LARGE SCALE GENOMIC DNA]</scope>
    <source>
        <strain evidence="4">28ISP2-46</strain>
    </source>
</reference>
<dbReference type="SUPFAM" id="SSF89796">
    <property type="entry name" value="CoA-transferase family III (CaiB/BaiF)"/>
    <property type="match status" value="1"/>
</dbReference>
<dbReference type="Proteomes" id="UP000510844">
    <property type="component" value="Chromosome"/>
</dbReference>
<evidence type="ECO:0000256" key="1">
    <source>
        <dbReference type="ARBA" id="ARBA00022679"/>
    </source>
</evidence>
<accession>A0A7L6BEY9</accession>
<dbReference type="InterPro" id="IPR003673">
    <property type="entry name" value="CoA-Trfase_fam_III"/>
</dbReference>
<gene>
    <name evidence="3" type="ORF">H1D33_25455</name>
</gene>
<sequence>MHAEAHGEWPDDRRPEPLSDPFDPPRLHTVSDVGGRMATNTELPLADLRVVEMGQLLAGPFCGQLLGDFGAEVIKIEDPRAGDPMRQWGREKPHGMSLWWPIVARNKKSITVNLRSPDGQELVRRLLAEADVLLENFRPGTLERWGLPPETLWEINPRLVITRVSGYGQTGPYAGRAGFGSIGEAMGGIRHVTGDPDRPPARSGISLGDSLAAVFAALGTLVALHDRCRTGRGQVVDTAIYEAVLAMMESLLPEWVIAGYRRERTGAVLPNISPSNVYPTRDGESVLIAANQDSVFRRLTEVMGRAELADDERFRAHDARGRNMALIDDIIAEWSVTLSADELLDRLSTHGVPAGRIYTAEDMLTDPHFLAREAIVRMAAPGLGDVPMQNVAPRLSHSPGTVRHTGPALGEHNDEVFGKLLGLTADRAAELRAAGVI</sequence>
<dbReference type="PANTHER" id="PTHR48207:SF3">
    <property type="entry name" value="SUCCINATE--HYDROXYMETHYLGLUTARATE COA-TRANSFERASE"/>
    <property type="match status" value="1"/>
</dbReference>
<dbReference type="EMBL" id="CP059322">
    <property type="protein sequence ID" value="QLQ40533.2"/>
    <property type="molecule type" value="Genomic_DNA"/>
</dbReference>
<dbReference type="AlphaFoldDB" id="A0A7L6BEY9"/>
<dbReference type="PANTHER" id="PTHR48207">
    <property type="entry name" value="SUCCINATE--HYDROXYMETHYLGLUTARATE COA-TRANSFERASE"/>
    <property type="match status" value="1"/>
</dbReference>
<proteinExistence type="predicted"/>
<evidence type="ECO:0000256" key="2">
    <source>
        <dbReference type="SAM" id="MobiDB-lite"/>
    </source>
</evidence>
<dbReference type="RefSeq" id="WP_307755352.1">
    <property type="nucleotide sequence ID" value="NZ_CP059322.2"/>
</dbReference>
<dbReference type="InterPro" id="IPR044855">
    <property type="entry name" value="CoA-Trfase_III_dom3_sf"/>
</dbReference>
<keyword evidence="4" id="KW-1185">Reference proteome</keyword>
<reference evidence="3 4" key="2">
    <citation type="journal article" date="2021" name="Mar. Drugs">
        <title>A New Micromonospora Strain with Antibiotic Activity Isolated from the Microbiome of a Mid-Atlantic Deep-Sea Sponge.</title>
        <authorList>
            <person name="Back C.R."/>
            <person name="Stennett H.L."/>
            <person name="Williams S.E."/>
            <person name="Wang L."/>
            <person name="Ojeda Gomez J."/>
            <person name="Abdulle O.M."/>
            <person name="Duffy T."/>
            <person name="Neal C."/>
            <person name="Mantell J."/>
            <person name="Jepson M.A."/>
            <person name="Hendry K.R."/>
            <person name="Powell D."/>
            <person name="Stach J.E.M."/>
            <person name="Essex-Lopresti A.E."/>
            <person name="Willis C.L."/>
            <person name="Curnow P."/>
            <person name="Race P.R."/>
        </authorList>
    </citation>
    <scope>NUCLEOTIDE SEQUENCE [LARGE SCALE GENOMIC DNA]</scope>
    <source>
        <strain evidence="3 4">28ISP2-46</strain>
    </source>
</reference>
<dbReference type="InterPro" id="IPR050483">
    <property type="entry name" value="CoA-transferase_III_domain"/>
</dbReference>